<dbReference type="EMBL" id="UHJL01000003">
    <property type="protein sequence ID" value="SUQ24855.1"/>
    <property type="molecule type" value="Genomic_DNA"/>
</dbReference>
<name>A0A380S6S4_FIBSU</name>
<dbReference type="RefSeq" id="WP_109573225.1">
    <property type="nucleotide sequence ID" value="NZ_UHJL01000003.1"/>
</dbReference>
<evidence type="ECO:0000256" key="3">
    <source>
        <dbReference type="ARBA" id="ARBA00022691"/>
    </source>
</evidence>
<dbReference type="InterPro" id="IPR007197">
    <property type="entry name" value="rSAM"/>
</dbReference>
<dbReference type="GO" id="GO:0016491">
    <property type="term" value="F:oxidoreductase activity"/>
    <property type="evidence" value="ECO:0007669"/>
    <property type="project" value="InterPro"/>
</dbReference>
<evidence type="ECO:0000259" key="8">
    <source>
        <dbReference type="PROSITE" id="PS51918"/>
    </source>
</evidence>
<evidence type="ECO:0000313" key="10">
    <source>
        <dbReference type="Proteomes" id="UP000255423"/>
    </source>
</evidence>
<keyword evidence="4" id="KW-0479">Metal-binding</keyword>
<evidence type="ECO:0000256" key="7">
    <source>
        <dbReference type="ARBA" id="ARBA00023601"/>
    </source>
</evidence>
<dbReference type="Pfam" id="PF13186">
    <property type="entry name" value="SPASM"/>
    <property type="match status" value="1"/>
</dbReference>
<dbReference type="CDD" id="cd01335">
    <property type="entry name" value="Radical_SAM"/>
    <property type="match status" value="1"/>
</dbReference>
<proteinExistence type="inferred from homology"/>
<comment type="similarity">
    <text evidence="7">Belongs to the radical SAM superfamily. Anaerobic sulfatase-maturating enzyme family.</text>
</comment>
<dbReference type="Proteomes" id="UP000255423">
    <property type="component" value="Unassembled WGS sequence"/>
</dbReference>
<comment type="cofactor">
    <cofactor evidence="1">
        <name>[4Fe-4S] cluster</name>
        <dbReference type="ChEBI" id="CHEBI:49883"/>
    </cofactor>
</comment>
<keyword evidence="5" id="KW-0408">Iron</keyword>
<gene>
    <name evidence="9" type="ORF">SAMN05661053_2269</name>
</gene>
<dbReference type="GO" id="GO:0046872">
    <property type="term" value="F:metal ion binding"/>
    <property type="evidence" value="ECO:0007669"/>
    <property type="project" value="UniProtKB-KW"/>
</dbReference>
<protein>
    <recommendedName>
        <fullName evidence="8">Radical SAM core domain-containing protein</fullName>
    </recommendedName>
</protein>
<dbReference type="Gene3D" id="3.20.20.70">
    <property type="entry name" value="Aldolase class I"/>
    <property type="match status" value="1"/>
</dbReference>
<keyword evidence="2" id="KW-0004">4Fe-4S</keyword>
<dbReference type="AlphaFoldDB" id="A0A380S6S4"/>
<evidence type="ECO:0000256" key="2">
    <source>
        <dbReference type="ARBA" id="ARBA00022485"/>
    </source>
</evidence>
<dbReference type="GO" id="GO:0051539">
    <property type="term" value="F:4 iron, 4 sulfur cluster binding"/>
    <property type="evidence" value="ECO:0007669"/>
    <property type="project" value="UniProtKB-KW"/>
</dbReference>
<dbReference type="SFLD" id="SFLDG01386">
    <property type="entry name" value="main_SPASM_domain-containing"/>
    <property type="match status" value="1"/>
</dbReference>
<evidence type="ECO:0000256" key="6">
    <source>
        <dbReference type="ARBA" id="ARBA00023014"/>
    </source>
</evidence>
<organism evidence="9 10">
    <name type="scientific">Fibrobacter succinogenes</name>
    <name type="common">Bacteroides succinogenes</name>
    <dbReference type="NCBI Taxonomy" id="833"/>
    <lineage>
        <taxon>Bacteria</taxon>
        <taxon>Pseudomonadati</taxon>
        <taxon>Fibrobacterota</taxon>
        <taxon>Fibrobacteria</taxon>
        <taxon>Fibrobacterales</taxon>
        <taxon>Fibrobacteraceae</taxon>
        <taxon>Fibrobacter</taxon>
    </lineage>
</organism>
<dbReference type="InterPro" id="IPR058240">
    <property type="entry name" value="rSAM_sf"/>
</dbReference>
<dbReference type="SFLD" id="SFLDG01384">
    <property type="entry name" value="thioether_bond_formation_requi"/>
    <property type="match status" value="1"/>
</dbReference>
<dbReference type="PROSITE" id="PS51918">
    <property type="entry name" value="RADICAL_SAM"/>
    <property type="match status" value="1"/>
</dbReference>
<evidence type="ECO:0000256" key="5">
    <source>
        <dbReference type="ARBA" id="ARBA00023004"/>
    </source>
</evidence>
<feature type="domain" description="Radical SAM core" evidence="8">
    <location>
        <begin position="1"/>
        <end position="224"/>
    </location>
</feature>
<dbReference type="NCBIfam" id="TIGR04085">
    <property type="entry name" value="rSAM_more_4Fe4S"/>
    <property type="match status" value="1"/>
</dbReference>
<dbReference type="Pfam" id="PF04055">
    <property type="entry name" value="Radical_SAM"/>
    <property type="match status" value="1"/>
</dbReference>
<dbReference type="CDD" id="cd21109">
    <property type="entry name" value="SPASM"/>
    <property type="match status" value="1"/>
</dbReference>
<keyword evidence="6" id="KW-0411">Iron-sulfur</keyword>
<dbReference type="PANTHER" id="PTHR43273:SF3">
    <property type="entry name" value="ANAEROBIC SULFATASE-MATURATING ENZYME HOMOLOG ASLB-RELATED"/>
    <property type="match status" value="1"/>
</dbReference>
<dbReference type="InterPro" id="IPR023885">
    <property type="entry name" value="4Fe4S-binding_SPASM_dom"/>
</dbReference>
<evidence type="ECO:0000313" key="9">
    <source>
        <dbReference type="EMBL" id="SUQ24855.1"/>
    </source>
</evidence>
<dbReference type="SFLD" id="SFLDG01067">
    <property type="entry name" value="SPASM/twitch_domain_containing"/>
    <property type="match status" value="1"/>
</dbReference>
<evidence type="ECO:0000256" key="4">
    <source>
        <dbReference type="ARBA" id="ARBA00022723"/>
    </source>
</evidence>
<dbReference type="PROSITE" id="PS01305">
    <property type="entry name" value="MOAA_NIFB_PQQE"/>
    <property type="match status" value="1"/>
</dbReference>
<reference evidence="9 10" key="1">
    <citation type="submission" date="2017-08" db="EMBL/GenBank/DDBJ databases">
        <authorList>
            <person name="de Groot N.N."/>
        </authorList>
    </citation>
    <scope>NUCLEOTIDE SEQUENCE [LARGE SCALE GENOMIC DNA]</scope>
    <source>
        <strain evidence="9 10">HM2</strain>
    </source>
</reference>
<dbReference type="InterPro" id="IPR023867">
    <property type="entry name" value="Sulphatase_maturase_rSAM"/>
</dbReference>
<accession>A0A380S6S4</accession>
<dbReference type="InterPro" id="IPR000385">
    <property type="entry name" value="MoaA_NifB_PqqE_Fe-S-bd_CS"/>
</dbReference>
<evidence type="ECO:0000256" key="1">
    <source>
        <dbReference type="ARBA" id="ARBA00001966"/>
    </source>
</evidence>
<dbReference type="SFLD" id="SFLDS00029">
    <property type="entry name" value="Radical_SAM"/>
    <property type="match status" value="1"/>
</dbReference>
<keyword evidence="3" id="KW-0949">S-adenosyl-L-methionine</keyword>
<dbReference type="InterPro" id="IPR013785">
    <property type="entry name" value="Aldolase_TIM"/>
</dbReference>
<dbReference type="PANTHER" id="PTHR43273">
    <property type="entry name" value="ANAEROBIC SULFATASE-MATURATING ENZYME HOMOLOG ASLB-RELATED"/>
    <property type="match status" value="1"/>
</dbReference>
<dbReference type="SUPFAM" id="SSF102114">
    <property type="entry name" value="Radical SAM enzymes"/>
    <property type="match status" value="1"/>
</dbReference>
<sequence length="373" mass="42304">MRALLSLTEKCNLRCTYCYYNESQNERCADMSDEVREASLRYLLDKTIEFKHDFLSITFFGGEPLLRFDAIQKSVDFLKELVESRRSELSKGFALIFAINTNGTLLNDEVLEYFKKEKFSIYVSIDGPASRHNISRRTVNNKGSFEAIAPFIPKLVEQNAFVISVINRNNIKGLTDSVKWLKAQGFNQVQNAVDFDGHWTSEDMDVLAAEYTKLAELWYNLKKEKSDFYIQTIQDHILLHALNLKVKHCSCDILKGSIGIATNGNVFPCSRFISSKPNAPYLLGNVLDKEDHIYDSPAAQEVYKFLETEKKECIGCAIQHRCAAHECGCTSFYTTGSLFGVSPEVCTHERILSAICDEFAVKLQNEGKAEDIL</sequence>